<dbReference type="PANTHER" id="PTHR21636:SF2">
    <property type="entry name" value="PROTEIN DOK-7"/>
    <property type="match status" value="1"/>
</dbReference>
<keyword evidence="3" id="KW-0770">Synapse</keyword>
<dbReference type="RefSeq" id="XP_020020919.1">
    <property type="nucleotide sequence ID" value="XM_020165330.1"/>
</dbReference>
<dbReference type="AlphaFoldDB" id="A0A8B7UPX4"/>
<evidence type="ECO:0000256" key="7">
    <source>
        <dbReference type="ARBA" id="ARBA00055944"/>
    </source>
</evidence>
<dbReference type="InterPro" id="IPR002404">
    <property type="entry name" value="IRS_PTB"/>
</dbReference>
<dbReference type="PROSITE" id="PS51064">
    <property type="entry name" value="IRS_PTB"/>
    <property type="match status" value="1"/>
</dbReference>
<dbReference type="InterPro" id="IPR011993">
    <property type="entry name" value="PH-like_dom_sf"/>
</dbReference>
<comment type="function">
    <text evidence="7">Probable muscle-intrinsic activator of MUSK that plays an essential role in neuromuscular synaptogenesis. Acts in aneural activation of MUSK and subsequent acetylcholine receptor (AchR) clustering in myotubes. Induces autophosphorylation of MUSK.</text>
</comment>
<dbReference type="FunFam" id="2.30.29.30:FF:000336">
    <property type="entry name" value="protein Dok-7 isoform X2"/>
    <property type="match status" value="1"/>
</dbReference>
<dbReference type="Pfam" id="PF02174">
    <property type="entry name" value="IRS"/>
    <property type="match status" value="1"/>
</dbReference>
<sequence length="615" mass="64895">MTEAALVEGQVKLRDGKKWKTRWLVLRKPSPVADCLLMLVYKDKSERAKGLRERSSLTLEDICGLEPGLSYEGLAHTLAIVCLSQAVMLGFDSREVMCAWDTRIRYALGEVHRFHVTVAPGTKLESGPATLHLCNDVLVLARDVPPAVMGQWKLSDLRRYGAVPNGFIFEGGTRCGYWAGVFFLSSAEGEQISFLFDCIVRGISPTKGPFGLRPVLPDPSPGGPSSSEERVAQEALEALQLEKRLSLLSHSGRLGSGGDDRSLSSSSSEASHSDISASSRLTTWPEQSLSSASTSQEGPELATAQAPGEAVLGASRPPPKPLRSRQLQEVGRQSSSDSGIATGSHSSYSGSFSSYAGSSLDVWRAGEEFGSLLSLPPAAGAPEPSLCACPPGAAEYQVPSSLRPHYDTPRSLRQAPKDPTLTSQGGPDHGAATDLGGQMSTGYPSSWLGARRRGEATEAPGSEARLPSPPPGEPWEAGGPHAGPPPAFFSACPVCGGLKGSAASPPGLTTTHPGSTSSHRIPGPMAVDSPGPGTPRSETPMYMNIPVSPTSRQQLHYMGLELPGTSVGVRGASASGYAQIDITATETAHRVGARHAQTREERLSELEQRRKGAPQ</sequence>
<feature type="compositionally biased region" description="Polar residues" evidence="11">
    <location>
        <begin position="507"/>
        <end position="519"/>
    </location>
</feature>
<evidence type="ECO:0000256" key="10">
    <source>
        <dbReference type="ARBA" id="ARBA00077462"/>
    </source>
</evidence>
<dbReference type="SUPFAM" id="SSF50729">
    <property type="entry name" value="PH domain-like"/>
    <property type="match status" value="2"/>
</dbReference>
<dbReference type="PANTHER" id="PTHR21636">
    <property type="entry name" value="PROTEIN DOK-7"/>
    <property type="match status" value="1"/>
</dbReference>
<feature type="region of interest" description="Disordered" evidence="11">
    <location>
        <begin position="372"/>
        <end position="487"/>
    </location>
</feature>
<dbReference type="OrthoDB" id="6537982at2759"/>
<dbReference type="GO" id="GO:0005886">
    <property type="term" value="C:plasma membrane"/>
    <property type="evidence" value="ECO:0007669"/>
    <property type="project" value="UniProtKB-SubCell"/>
</dbReference>
<dbReference type="SMART" id="SM01244">
    <property type="entry name" value="IRS"/>
    <property type="match status" value="1"/>
</dbReference>
<feature type="compositionally biased region" description="Basic and acidic residues" evidence="11">
    <location>
        <begin position="597"/>
        <end position="615"/>
    </location>
</feature>
<dbReference type="InterPro" id="IPR037747">
    <property type="entry name" value="Dok-7_PH"/>
</dbReference>
<feature type="region of interest" description="Disordered" evidence="11">
    <location>
        <begin position="592"/>
        <end position="615"/>
    </location>
</feature>
<evidence type="ECO:0000259" key="12">
    <source>
        <dbReference type="PROSITE" id="PS50003"/>
    </source>
</evidence>
<evidence type="ECO:0000256" key="6">
    <source>
        <dbReference type="ARBA" id="ARBA00034103"/>
    </source>
</evidence>
<evidence type="ECO:0000256" key="4">
    <source>
        <dbReference type="ARBA" id="ARBA00023121"/>
    </source>
</evidence>
<dbReference type="GO" id="GO:0045202">
    <property type="term" value="C:synapse"/>
    <property type="evidence" value="ECO:0007669"/>
    <property type="project" value="UniProtKB-SubCell"/>
</dbReference>
<name>A0A8B7UPX4_CASCN</name>
<feature type="domain" description="PH" evidence="12">
    <location>
        <begin position="4"/>
        <end position="109"/>
    </location>
</feature>
<comment type="subcellular location">
    <subcellularLocation>
        <location evidence="1">Cell membrane</location>
        <topology evidence="1">Peripheral membrane protein</topology>
    </subcellularLocation>
    <subcellularLocation>
        <location evidence="6">Synapse</location>
    </subcellularLocation>
</comment>
<feature type="compositionally biased region" description="Polar residues" evidence="11">
    <location>
        <begin position="282"/>
        <end position="297"/>
    </location>
</feature>
<feature type="region of interest" description="Disordered" evidence="11">
    <location>
        <begin position="503"/>
        <end position="545"/>
    </location>
</feature>
<dbReference type="CDD" id="cd14677">
    <property type="entry name" value="PH_DOK7"/>
    <property type="match status" value="1"/>
</dbReference>
<dbReference type="CDD" id="cd13165">
    <property type="entry name" value="PTB_DOK7"/>
    <property type="match status" value="1"/>
</dbReference>
<evidence type="ECO:0000256" key="8">
    <source>
        <dbReference type="ARBA" id="ARBA00063999"/>
    </source>
</evidence>
<feature type="compositionally biased region" description="Polar residues" evidence="11">
    <location>
        <begin position="325"/>
        <end position="341"/>
    </location>
</feature>
<protein>
    <recommendedName>
        <fullName evidence="9">Protein Dok-7</fullName>
    </recommendedName>
    <alternativeName>
        <fullName evidence="10">Downstream of tyrosine kinase 7</fullName>
    </alternativeName>
</protein>
<feature type="domain" description="IRS-type PTB" evidence="13">
    <location>
        <begin position="105"/>
        <end position="210"/>
    </location>
</feature>
<evidence type="ECO:0000259" key="13">
    <source>
        <dbReference type="PROSITE" id="PS51064"/>
    </source>
</evidence>
<dbReference type="FunFam" id="2.30.29.30:FF:000275">
    <property type="entry name" value="Docking protein 7"/>
    <property type="match status" value="1"/>
</dbReference>
<accession>A0A8B7UPX4</accession>
<evidence type="ECO:0000256" key="3">
    <source>
        <dbReference type="ARBA" id="ARBA00023018"/>
    </source>
</evidence>
<reference evidence="14" key="1">
    <citation type="submission" date="2025-08" db="UniProtKB">
        <authorList>
            <consortium name="RefSeq"/>
        </authorList>
    </citation>
    <scope>IDENTIFICATION</scope>
    <source>
        <tissue evidence="14">Leukocyte</tissue>
    </source>
</reference>
<dbReference type="InterPro" id="IPR037746">
    <property type="entry name" value="Dok-7"/>
</dbReference>
<evidence type="ECO:0000256" key="2">
    <source>
        <dbReference type="ARBA" id="ARBA00022475"/>
    </source>
</evidence>
<feature type="region of interest" description="Disordered" evidence="11">
    <location>
        <begin position="210"/>
        <end position="232"/>
    </location>
</feature>
<dbReference type="InterPro" id="IPR001849">
    <property type="entry name" value="PH_domain"/>
</dbReference>
<organism evidence="14">
    <name type="scientific">Castor canadensis</name>
    <name type="common">American beaver</name>
    <dbReference type="NCBI Taxonomy" id="51338"/>
    <lineage>
        <taxon>Eukaryota</taxon>
        <taxon>Metazoa</taxon>
        <taxon>Chordata</taxon>
        <taxon>Craniata</taxon>
        <taxon>Vertebrata</taxon>
        <taxon>Euteleostomi</taxon>
        <taxon>Mammalia</taxon>
        <taxon>Eutheria</taxon>
        <taxon>Euarchontoglires</taxon>
        <taxon>Glires</taxon>
        <taxon>Rodentia</taxon>
        <taxon>Castorimorpha</taxon>
        <taxon>Castoridae</taxon>
        <taxon>Castor</taxon>
    </lineage>
</organism>
<evidence type="ECO:0000256" key="5">
    <source>
        <dbReference type="ARBA" id="ARBA00023136"/>
    </source>
</evidence>
<keyword evidence="5" id="KW-0472">Membrane</keyword>
<dbReference type="GO" id="GO:0019901">
    <property type="term" value="F:protein kinase binding"/>
    <property type="evidence" value="ECO:0007669"/>
    <property type="project" value="InterPro"/>
</dbReference>
<proteinExistence type="predicted"/>
<dbReference type="GO" id="GO:0007528">
    <property type="term" value="P:neuromuscular junction development"/>
    <property type="evidence" value="ECO:0007669"/>
    <property type="project" value="TreeGrafter"/>
</dbReference>
<evidence type="ECO:0000313" key="14">
    <source>
        <dbReference type="RefSeq" id="XP_020020919.1"/>
    </source>
</evidence>
<dbReference type="PROSITE" id="PS50003">
    <property type="entry name" value="PH_DOMAIN"/>
    <property type="match status" value="1"/>
</dbReference>
<evidence type="ECO:0000256" key="11">
    <source>
        <dbReference type="SAM" id="MobiDB-lite"/>
    </source>
</evidence>
<feature type="region of interest" description="Disordered" evidence="11">
    <location>
        <begin position="250"/>
        <end position="349"/>
    </location>
</feature>
<dbReference type="CTD" id="285489"/>
<gene>
    <name evidence="14" type="primary">Dok7</name>
</gene>
<dbReference type="InterPro" id="IPR037748">
    <property type="entry name" value="Dok-7_PTB"/>
</dbReference>
<evidence type="ECO:0000256" key="9">
    <source>
        <dbReference type="ARBA" id="ARBA00071504"/>
    </source>
</evidence>
<dbReference type="Gene3D" id="2.30.29.30">
    <property type="entry name" value="Pleckstrin-homology domain (PH domain)/Phosphotyrosine-binding domain (PTB)"/>
    <property type="match status" value="2"/>
</dbReference>
<dbReference type="SMART" id="SM00233">
    <property type="entry name" value="PH"/>
    <property type="match status" value="1"/>
</dbReference>
<keyword evidence="2" id="KW-1003">Cell membrane</keyword>
<dbReference type="GO" id="GO:0008289">
    <property type="term" value="F:lipid binding"/>
    <property type="evidence" value="ECO:0007669"/>
    <property type="project" value="UniProtKB-KW"/>
</dbReference>
<evidence type="ECO:0000256" key="1">
    <source>
        <dbReference type="ARBA" id="ARBA00004202"/>
    </source>
</evidence>
<keyword evidence="4" id="KW-0446">Lipid-binding</keyword>
<comment type="subunit">
    <text evidence="8">Homodimer. Forms a heterotetramer composed of 2 DOK7 and 2 MUSK molecules which facilitates MUSK trans-autophosphorylation on tyrosine residue and activation. Interacts (via IRS-type PTB domain) with MUSK (via cytoplasmic part); requires MUSK phosphorylation.</text>
</comment>
<feature type="compositionally biased region" description="Low complexity" evidence="11">
    <location>
        <begin position="263"/>
        <end position="281"/>
    </location>
</feature>